<keyword evidence="3" id="KW-1185">Reference proteome</keyword>
<dbReference type="AlphaFoldDB" id="A0A0B4XQ03"/>
<dbReference type="NCBIfam" id="TIGR03757">
    <property type="entry name" value="conj_TIGR03757"/>
    <property type="match status" value="1"/>
</dbReference>
<name>A0A0B4XQ03_9GAMM</name>
<evidence type="ECO:0008006" key="4">
    <source>
        <dbReference type="Google" id="ProtNLM"/>
    </source>
</evidence>
<keyword evidence="1" id="KW-0732">Signal</keyword>
<dbReference type="KEGG" id="apac:S7S_14470"/>
<dbReference type="EMBL" id="CP004387">
    <property type="protein sequence ID" value="AJD49306.1"/>
    <property type="molecule type" value="Genomic_DNA"/>
</dbReference>
<protein>
    <recommendedName>
        <fullName evidence="4">Integrating conjugative element protein</fullName>
    </recommendedName>
</protein>
<dbReference type="InterPro" id="IPR011090">
    <property type="entry name" value="Integr_conj_element_PFL4709"/>
</dbReference>
<gene>
    <name evidence="2" type="ORF">S7S_14470</name>
</gene>
<dbReference type="HOGENOM" id="CLU_126563_0_0_6"/>
<dbReference type="Proteomes" id="UP000006764">
    <property type="component" value="Chromosome"/>
</dbReference>
<reference evidence="2 3" key="1">
    <citation type="journal article" date="2012" name="J. Bacteriol.">
        <title>Genome sequence of an alkane-degrading bacterium, Alcanivorax pacificus type strain W11-5, isolated from deep sea sediment.</title>
        <authorList>
            <person name="Lai Q."/>
            <person name="Shao Z."/>
        </authorList>
    </citation>
    <scope>NUCLEOTIDE SEQUENCE [LARGE SCALE GENOMIC DNA]</scope>
    <source>
        <strain evidence="2 3">W11-5</strain>
    </source>
</reference>
<organism evidence="2 3">
    <name type="scientific">Isoalcanivorax pacificus W11-5</name>
    <dbReference type="NCBI Taxonomy" id="391936"/>
    <lineage>
        <taxon>Bacteria</taxon>
        <taxon>Pseudomonadati</taxon>
        <taxon>Pseudomonadota</taxon>
        <taxon>Gammaproteobacteria</taxon>
        <taxon>Oceanospirillales</taxon>
        <taxon>Alcanivoracaceae</taxon>
        <taxon>Isoalcanivorax</taxon>
    </lineage>
</organism>
<accession>A0A0B4XQ03</accession>
<evidence type="ECO:0000313" key="3">
    <source>
        <dbReference type="Proteomes" id="UP000006764"/>
    </source>
</evidence>
<feature type="signal peptide" evidence="1">
    <location>
        <begin position="1"/>
        <end position="36"/>
    </location>
</feature>
<feature type="chain" id="PRO_5002112064" description="Integrating conjugative element protein" evidence="1">
    <location>
        <begin position="37"/>
        <end position="152"/>
    </location>
</feature>
<evidence type="ECO:0000313" key="2">
    <source>
        <dbReference type="EMBL" id="AJD49306.1"/>
    </source>
</evidence>
<proteinExistence type="predicted"/>
<dbReference type="Pfam" id="PF07511">
    <property type="entry name" value="DUF1525"/>
    <property type="match status" value="1"/>
</dbReference>
<sequence length="152" mass="16659">MYPHSEHVETQRHRLRCRPTLASCMLAMAAAAMAHAAAADVRVFTDRHHAVEVPAGIHVVELDAPARIEAELAANLPADPAQAAAIVRQRLHDGGAPLQRRLADAYQGVTDAWSLGVTRIPAVVVDRRYVVYGETDVSRALARIEEYRRAQP</sequence>
<dbReference type="STRING" id="391936.S7S_14470"/>
<evidence type="ECO:0000256" key="1">
    <source>
        <dbReference type="SAM" id="SignalP"/>
    </source>
</evidence>